<reference evidence="2 3" key="1">
    <citation type="journal article" date="2013" name="Genome Announc.">
        <title>Draft Genome Sequence of Pseudomonas fluorescens LMG 5329, a White Line-Inducing Principle-Producing Bioindicator for the Mushroom Pathogen Pseudomonas tolaasii.</title>
        <authorList>
            <person name="Ghequire M.G."/>
            <person name="Rokni-Zadeh H."/>
            <person name="Zarrineh P."/>
            <person name="De Mot R."/>
        </authorList>
    </citation>
    <scope>NUCLEOTIDE SEQUENCE [LARGE SCALE GENOMIC DNA]</scope>
    <source>
        <strain evidence="2 3">LMG 5329</strain>
    </source>
</reference>
<sequence length="1721" mass="192927">MSTETPDPAPFDFDDPDITQDERLTAIRTRLTRRLNSAAQPSRSINQWHATQARYLHTTKQLGELAGRAPRILSVIRHALREAFALDPDTLLFREPLPPQPARQVDSLMDRTLALFRDPGVPINLHHFTALSLAGDPERALPFNAWEALSRVSKLNLPARINAAMKGYWEHLAPGSWRSRRERWAELRKTAFADQAFLAHQVFQLSPAGYAMVKQLVDAPSAEARQRAGGAWATVQVGTLAWPHASVGALVIPGALHIYRTGAADGPQVIYLPGLLCAFHEFRSWRQAQQDLPERVQRSLLSESWHYLPLKRQANIPLQPGVMVQEDALAHSAQALLDEQWKNEWGAVLSLDYTAPSASGTPLPSRRASRLLGFIEKGRKRMSRGLPFGKSLDALLEWDRQRRQHEIVLGSQSPDLPRKGGDRQLRRYENALLALWMDKDLRQHSDAYPAFLALEKDHQTQVETVNQWLQSADARLFDASFWLERPDGGSKRASLILNAQRRAWRLAAQLEHRLGLIKQVHLDRLLEVINTPLATQRGNSDTRVLQVSVGNHPDNAYRLMSVFVVTTVRALAEPNLRQPVVLVVGGELGGLAVFEQLERLSQGLRASFGSRDSSVLWRCIGRDVRSAARFSLAKSVHVGYSAVDHDVLYEDFKTQVEHHARLHKRLDEPGRLFSEVSDASLGRTLLAQELREHLSVPINQSRTLALANVAFMRFAAEQGKSQPAWLAAATADQRKPYQRLQRRYVSSALAQESRLWQILPSLHGFARGLLVQQLTQDGFYPELDVDKPLLNMPDDVGSQYCGWFSSQCVVGDRHVKKIVSSERTTFSLLELALHNLDAQAPWTQWRLNRARYLQPELKERLNPRYLIKTLSALDIGGQYDALIQRAFRPAPTGLSRPLIDRTTQHLASMQLYSATRQGLSAAGQSLFNTALSARLPADLYKNGHQISLSFVRLRGYTMQHDRHVAGVLVIIDQLNLLCLVYWPSATVFPVLAEFSTWERARTALHQLNAMPGGVKELAYRVAPGWEHEALASYPGRGALPMPSGLQIRFLPTPRFGNVVLEATEAIHRLVREFKIKHTLPVADVQAIEAHIQEQIDAAPTAWLDFVPAAHSDIQALLAHAHMLEIQQRAHARATPGATLARYREQRLGDQWNASLRGILSFVPLLGTVVGLYELFLAAKRYHHSRRPEDAVDVAFLTLMVFIDLLSLFVPGPKTSKTAGVRSGLNQLHRRGSHLSLPPAPRPVKVLERLSKPLSTEGALPLQGLGEKGVYVKNGELFLVDGEHRYPVYRRGDESALRVKSPRGEAEGELLLYIREDREWSLGADAPQAGPSSQPLLPWHAPVEPPSDWWPPIVRTATENKILQSGALTPQWPDWRMHIPITRQLSSPAPGVFRVPINGRGFDLNVLRVAPPNTSLSGPLSTYYRLLPQGPQAPLNRIVFITKNEPLVSLAHVDIDRWTRTALGDQPIPATRSPMGEWRLHAPLFDRPLSEYVGQAFPTMTRKTREFVVARIVELAGPQRPATATHLLNLRATLDEWLPPPPARFGQTDDLLRLLRPSKRGESTTFISYQGASPGMYRVDFVPPFPLDKALHRGGKAVAGQRDIAQRAAVKEVLEAQGFTVREFRIKRRATFSQEGIATHPSSPGQVYYLSYAWFDKGYLHLGRRLTDNWIAAADWHYMTATVSAEIHMALQEQRLVRILAGIQWPVAGDVSPSVYFVKMTP</sequence>
<proteinExistence type="predicted"/>
<dbReference type="Proteomes" id="UP000030060">
    <property type="component" value="Unassembled WGS sequence"/>
</dbReference>
<feature type="domain" description="Dermonecrotic toxin N-terminal" evidence="1">
    <location>
        <begin position="759"/>
        <end position="1018"/>
    </location>
</feature>
<comment type="caution">
    <text evidence="2">The sequence shown here is derived from an EMBL/GenBank/DDBJ whole genome shotgun (WGS) entry which is preliminary data.</text>
</comment>
<name>A0A0A1Z0Z9_PSEFL</name>
<protein>
    <recommendedName>
        <fullName evidence="1">Dermonecrotic toxin N-terminal domain-containing protein</fullName>
    </recommendedName>
</protein>
<accession>A0A0A1Z0Z9</accession>
<dbReference type="RefSeq" id="WP_038847462.1">
    <property type="nucleotide sequence ID" value="NZ_ASGY01000125.1"/>
</dbReference>
<evidence type="ECO:0000313" key="2">
    <source>
        <dbReference type="EMBL" id="KGE66741.1"/>
    </source>
</evidence>
<organism evidence="2 3">
    <name type="scientific">Pseudomonas fluorescens LMG 5329</name>
    <dbReference type="NCBI Taxonomy" id="1324332"/>
    <lineage>
        <taxon>Bacteria</taxon>
        <taxon>Pseudomonadati</taxon>
        <taxon>Pseudomonadota</taxon>
        <taxon>Gammaproteobacteria</taxon>
        <taxon>Pseudomonadales</taxon>
        <taxon>Pseudomonadaceae</taxon>
        <taxon>Pseudomonas</taxon>
    </lineage>
</organism>
<dbReference type="EMBL" id="ASGY01000125">
    <property type="protein sequence ID" value="KGE66741.1"/>
    <property type="molecule type" value="Genomic_DNA"/>
</dbReference>
<feature type="domain" description="Dermonecrotic toxin N-terminal" evidence="1">
    <location>
        <begin position="154"/>
        <end position="297"/>
    </location>
</feature>
<evidence type="ECO:0000259" key="1">
    <source>
        <dbReference type="Pfam" id="PF20178"/>
    </source>
</evidence>
<dbReference type="Pfam" id="PF20178">
    <property type="entry name" value="ToxA_N"/>
    <property type="match status" value="2"/>
</dbReference>
<dbReference type="OrthoDB" id="7033233at2"/>
<evidence type="ECO:0000313" key="3">
    <source>
        <dbReference type="Proteomes" id="UP000030060"/>
    </source>
</evidence>
<dbReference type="InterPro" id="IPR046673">
    <property type="entry name" value="ToxA_N"/>
</dbReference>
<gene>
    <name evidence="2" type="ORF">K814_0117360</name>
</gene>